<reference evidence="2 3" key="1">
    <citation type="journal article" date="2020" name="Microb. Genom.">
        <title>Genetic diversity of clinical and environmental Mucorales isolates obtained from an investigation of mucormycosis cases among solid organ transplant recipients.</title>
        <authorList>
            <person name="Nguyen M.H."/>
            <person name="Kaul D."/>
            <person name="Muto C."/>
            <person name="Cheng S.J."/>
            <person name="Richter R.A."/>
            <person name="Bruno V.M."/>
            <person name="Liu G."/>
            <person name="Beyhan S."/>
            <person name="Sundermann A.J."/>
            <person name="Mounaud S."/>
            <person name="Pasculle A.W."/>
            <person name="Nierman W.C."/>
            <person name="Driscoll E."/>
            <person name="Cumbie R."/>
            <person name="Clancy C.J."/>
            <person name="Dupont C.L."/>
        </authorList>
    </citation>
    <scope>NUCLEOTIDE SEQUENCE [LARGE SCALE GENOMIC DNA]</scope>
    <source>
        <strain evidence="2 3">GL24</strain>
    </source>
</reference>
<evidence type="ECO:0000313" key="2">
    <source>
        <dbReference type="EMBL" id="KAG1530007.1"/>
    </source>
</evidence>
<dbReference type="AlphaFoldDB" id="A0A9P6XPJ8"/>
<proteinExistence type="predicted"/>
<feature type="region of interest" description="Disordered" evidence="1">
    <location>
        <begin position="1"/>
        <end position="22"/>
    </location>
</feature>
<comment type="caution">
    <text evidence="2">The sequence shown here is derived from an EMBL/GenBank/DDBJ whole genome shotgun (WGS) entry which is preliminary data.</text>
</comment>
<accession>A0A9P6XPJ8</accession>
<gene>
    <name evidence="2" type="ORF">G6F50_017609</name>
</gene>
<evidence type="ECO:0000256" key="1">
    <source>
        <dbReference type="SAM" id="MobiDB-lite"/>
    </source>
</evidence>
<sequence length="81" mass="8789">MVDVYPQDRGGPADTDCRGGMAGLPAWQRRLRTPAAGLDRRRRRARAGGGRAGFLSAPWRRRAGALGCSLSGVGFPEWYSE</sequence>
<name>A0A9P6XPJ8_9FUNG</name>
<evidence type="ECO:0000313" key="3">
    <source>
        <dbReference type="Proteomes" id="UP000740926"/>
    </source>
</evidence>
<protein>
    <submittedName>
        <fullName evidence="2">Uncharacterized protein</fullName>
    </submittedName>
</protein>
<dbReference type="Proteomes" id="UP000740926">
    <property type="component" value="Unassembled WGS sequence"/>
</dbReference>
<organism evidence="2 3">
    <name type="scientific">Rhizopus delemar</name>
    <dbReference type="NCBI Taxonomy" id="936053"/>
    <lineage>
        <taxon>Eukaryota</taxon>
        <taxon>Fungi</taxon>
        <taxon>Fungi incertae sedis</taxon>
        <taxon>Mucoromycota</taxon>
        <taxon>Mucoromycotina</taxon>
        <taxon>Mucoromycetes</taxon>
        <taxon>Mucorales</taxon>
        <taxon>Mucorineae</taxon>
        <taxon>Rhizopodaceae</taxon>
        <taxon>Rhizopus</taxon>
    </lineage>
</organism>
<dbReference type="EMBL" id="JAANIU010013439">
    <property type="protein sequence ID" value="KAG1530007.1"/>
    <property type="molecule type" value="Genomic_DNA"/>
</dbReference>
<keyword evidence="3" id="KW-1185">Reference proteome</keyword>